<keyword evidence="1" id="KW-1133">Transmembrane helix</keyword>
<evidence type="ECO:0000256" key="1">
    <source>
        <dbReference type="SAM" id="Phobius"/>
    </source>
</evidence>
<dbReference type="EMBL" id="JAIGNU010000001">
    <property type="protein sequence ID" value="MBX7500817.1"/>
    <property type="molecule type" value="Genomic_DNA"/>
</dbReference>
<feature type="transmembrane region" description="Helical" evidence="1">
    <location>
        <begin position="57"/>
        <end position="77"/>
    </location>
</feature>
<feature type="transmembrane region" description="Helical" evidence="1">
    <location>
        <begin position="143"/>
        <end position="163"/>
    </location>
</feature>
<dbReference type="RefSeq" id="WP_221601493.1">
    <property type="nucleotide sequence ID" value="NZ_JAIGNU010000001.1"/>
</dbReference>
<sequence length="191" mass="19681">MSDGTLWLGCALAAGSVAVLRLSWDRPRRDRGLNALGWAGLAGATLLAGLAEGAWGVAIAILVATGAACLLLVHAGFEKPHATRRFALAPRVAAPAAHAGRWTRGLTTFVLTGPLALAVAVAVALAMRTAAMRWPVAEADGNVMVLALVPLLWPLLTFAMLMTERRRAQLAMLLVPLAGAAAPLLLLGGSA</sequence>
<dbReference type="Proteomes" id="UP000782554">
    <property type="component" value="Unassembled WGS sequence"/>
</dbReference>
<accession>A0ABS7JT86</accession>
<feature type="transmembrane region" description="Helical" evidence="1">
    <location>
        <begin position="33"/>
        <end position="51"/>
    </location>
</feature>
<evidence type="ECO:0000313" key="3">
    <source>
        <dbReference type="Proteomes" id="UP000782554"/>
    </source>
</evidence>
<comment type="caution">
    <text evidence="2">The sequence shown here is derived from an EMBL/GenBank/DDBJ whole genome shotgun (WGS) entry which is preliminary data.</text>
</comment>
<feature type="transmembrane region" description="Helical" evidence="1">
    <location>
        <begin position="6"/>
        <end position="24"/>
    </location>
</feature>
<name>A0ABS7JT86_9SPHN</name>
<feature type="transmembrane region" description="Helical" evidence="1">
    <location>
        <begin position="109"/>
        <end position="131"/>
    </location>
</feature>
<protein>
    <submittedName>
        <fullName evidence="2">Uncharacterized protein</fullName>
    </submittedName>
</protein>
<reference evidence="2 3" key="1">
    <citation type="submission" date="2021-08" db="EMBL/GenBank/DDBJ databases">
        <title>Comparative Genomics Analysis of the Genus Qipengyuania Reveals Extensive Genetic Diversity and Metabolic Versatility, Including the Description of Fifteen Novel Species.</title>
        <authorList>
            <person name="Liu Y."/>
        </authorList>
    </citation>
    <scope>NUCLEOTIDE SEQUENCE [LARGE SCALE GENOMIC DNA]</scope>
    <source>
        <strain evidence="2 3">YG27</strain>
    </source>
</reference>
<keyword evidence="3" id="KW-1185">Reference proteome</keyword>
<organism evidence="2 3">
    <name type="scientific">Qipengyuania mesophila</name>
    <dbReference type="NCBI Taxonomy" id="2867246"/>
    <lineage>
        <taxon>Bacteria</taxon>
        <taxon>Pseudomonadati</taxon>
        <taxon>Pseudomonadota</taxon>
        <taxon>Alphaproteobacteria</taxon>
        <taxon>Sphingomonadales</taxon>
        <taxon>Erythrobacteraceae</taxon>
        <taxon>Qipengyuania</taxon>
    </lineage>
</organism>
<proteinExistence type="predicted"/>
<feature type="transmembrane region" description="Helical" evidence="1">
    <location>
        <begin position="170"/>
        <end position="189"/>
    </location>
</feature>
<keyword evidence="1" id="KW-0472">Membrane</keyword>
<evidence type="ECO:0000313" key="2">
    <source>
        <dbReference type="EMBL" id="MBX7500817.1"/>
    </source>
</evidence>
<keyword evidence="1" id="KW-0812">Transmembrane</keyword>
<gene>
    <name evidence="2" type="ORF">K3181_05130</name>
</gene>